<accession>A0A0A7CPN9</accession>
<evidence type="ECO:0000259" key="9">
    <source>
        <dbReference type="Pfam" id="PF26410"/>
    </source>
</evidence>
<dbReference type="InterPro" id="IPR017853">
    <property type="entry name" value="GH"/>
</dbReference>
<keyword evidence="5" id="KW-0964">Secreted</keyword>
<comment type="similarity">
    <text evidence="3">Belongs to the glycosyl hydrolase 5 (cellulase A) family.</text>
</comment>
<dbReference type="EMBL" id="KM038969">
    <property type="protein sequence ID" value="AIG56430.1"/>
    <property type="molecule type" value="Genomic_DNA"/>
</dbReference>
<protein>
    <recommendedName>
        <fullName evidence="4">mannan endo-1,4-beta-mannosidase</fullName>
        <ecNumber evidence="4">3.2.1.78</ecNumber>
    </recommendedName>
</protein>
<evidence type="ECO:0000256" key="6">
    <source>
        <dbReference type="ARBA" id="ARBA00022729"/>
    </source>
</evidence>
<organism evidence="10">
    <name type="scientific">Achlya hypogyna</name>
    <name type="common">Oomycete</name>
    <name type="synonym">Protoachlya hypogyna</name>
    <dbReference type="NCBI Taxonomy" id="1202772"/>
    <lineage>
        <taxon>Eukaryota</taxon>
        <taxon>Sar</taxon>
        <taxon>Stramenopiles</taxon>
        <taxon>Oomycota</taxon>
        <taxon>Saprolegniomycetes</taxon>
        <taxon>Saprolegniales</taxon>
        <taxon>Achlyaceae</taxon>
        <taxon>Achlya</taxon>
    </lineage>
</organism>
<dbReference type="InterPro" id="IPR001547">
    <property type="entry name" value="Glyco_hydro_5"/>
</dbReference>
<keyword evidence="7" id="KW-0378">Hydrolase</keyword>
<dbReference type="OrthoDB" id="63083at2759"/>
<name>A0A0A7CPN9_ACHHY</name>
<evidence type="ECO:0000313" key="10">
    <source>
        <dbReference type="EMBL" id="AIG56430.1"/>
    </source>
</evidence>
<evidence type="ECO:0000256" key="2">
    <source>
        <dbReference type="ARBA" id="ARBA00004613"/>
    </source>
</evidence>
<evidence type="ECO:0000256" key="3">
    <source>
        <dbReference type="ARBA" id="ARBA00005641"/>
    </source>
</evidence>
<comment type="subcellular location">
    <subcellularLocation>
        <location evidence="2">Secreted</location>
    </subcellularLocation>
</comment>
<evidence type="ECO:0000256" key="7">
    <source>
        <dbReference type="ARBA" id="ARBA00022801"/>
    </source>
</evidence>
<dbReference type="EMBL" id="JNBR01002415">
    <property type="protein sequence ID" value="OQR82820.1"/>
    <property type="molecule type" value="Genomic_DNA"/>
</dbReference>
<dbReference type="EC" id="3.2.1.78" evidence="4"/>
<evidence type="ECO:0000313" key="11">
    <source>
        <dbReference type="EMBL" id="OQR82820.1"/>
    </source>
</evidence>
<keyword evidence="6" id="KW-0732">Signal</keyword>
<evidence type="ECO:0000256" key="8">
    <source>
        <dbReference type="ARBA" id="ARBA00023295"/>
    </source>
</evidence>
<sequence length="350" mass="38807">MKLLYCVLSLASATPLPSFAGANSYYLHTLVDADRHEVLDQLKFNGFKAVRIFLSRTGANTKGARNVQVTDVEHPVGAYDDTMLSLVDKLMVDCHARGLKLIIALHDRWALNCWDTDAYVTKYNLPGTSACNQHANDASAFYTSADAQADFDKRIRYVLAHKNPHFGGRPWSQLSEVILGLEPQNESQGGLESGSKMPNPNWLCARAKTIRSVVRDRKILVMSGGGTNYAVSQLPQYFNCPALDVVAIHSYEGADQRKLESAVQLAKVHKKRVIFEEFGATGSNKASGLGAYTKAANAAGVPWMVWEILKPGNSNDFETWYDEKDAWSTLTSAAWQTKWVKSPFTWPELN</sequence>
<dbReference type="AlphaFoldDB" id="A0A0A7CPN9"/>
<keyword evidence="12" id="KW-1185">Reference proteome</keyword>
<dbReference type="Pfam" id="PF26410">
    <property type="entry name" value="GH5_mannosidase"/>
    <property type="match status" value="1"/>
</dbReference>
<reference evidence="10 12" key="1">
    <citation type="journal article" date="2014" name="Genome Biol. Evol.">
        <title>The secreted proteins of Achlya hypogyna and Thraustotheca clavata identify the ancestral oomycete secretome and reveal gene acquisitions by horizontal gene transfer.</title>
        <authorList>
            <person name="Misner I."/>
            <person name="Blouin N."/>
            <person name="Leonard G."/>
            <person name="Richards T.A."/>
            <person name="Lane C.E."/>
        </authorList>
    </citation>
    <scope>NUCLEOTIDE SEQUENCE</scope>
    <source>
        <strain evidence="10 12">ATCC 48635</strain>
    </source>
</reference>
<dbReference type="GO" id="GO:0000272">
    <property type="term" value="P:polysaccharide catabolic process"/>
    <property type="evidence" value="ECO:0007669"/>
    <property type="project" value="InterPro"/>
</dbReference>
<comment type="catalytic activity">
    <reaction evidence="1">
        <text>Random hydrolysis of (1-&gt;4)-beta-D-mannosidic linkages in mannans, galactomannans and glucomannans.</text>
        <dbReference type="EC" id="3.2.1.78"/>
    </reaction>
</comment>
<dbReference type="Gene3D" id="3.20.20.80">
    <property type="entry name" value="Glycosidases"/>
    <property type="match status" value="1"/>
</dbReference>
<evidence type="ECO:0000256" key="5">
    <source>
        <dbReference type="ARBA" id="ARBA00022525"/>
    </source>
</evidence>
<proteinExistence type="inferred from homology"/>
<evidence type="ECO:0000256" key="1">
    <source>
        <dbReference type="ARBA" id="ARBA00001678"/>
    </source>
</evidence>
<dbReference type="Proteomes" id="UP000243579">
    <property type="component" value="Unassembled WGS sequence"/>
</dbReference>
<evidence type="ECO:0000313" key="12">
    <source>
        <dbReference type="Proteomes" id="UP000243579"/>
    </source>
</evidence>
<gene>
    <name evidence="11" type="ORF">ACHHYP_15469</name>
</gene>
<dbReference type="InterPro" id="IPR045053">
    <property type="entry name" value="MAN-like"/>
</dbReference>
<feature type="domain" description="Glycoside hydrolase family 5" evidence="9">
    <location>
        <begin position="37"/>
        <end position="225"/>
    </location>
</feature>
<dbReference type="SUPFAM" id="SSF51445">
    <property type="entry name" value="(Trans)glycosidases"/>
    <property type="match status" value="1"/>
</dbReference>
<dbReference type="GO" id="GO:0016985">
    <property type="term" value="F:mannan endo-1,4-beta-mannosidase activity"/>
    <property type="evidence" value="ECO:0007669"/>
    <property type="project" value="UniProtKB-EC"/>
</dbReference>
<evidence type="ECO:0000256" key="4">
    <source>
        <dbReference type="ARBA" id="ARBA00012706"/>
    </source>
</evidence>
<keyword evidence="8" id="KW-0326">Glycosidase</keyword>
<dbReference type="PANTHER" id="PTHR31451:SF39">
    <property type="entry name" value="MANNAN ENDO-1,4-BETA-MANNOSIDASE 1"/>
    <property type="match status" value="1"/>
</dbReference>
<dbReference type="PANTHER" id="PTHR31451">
    <property type="match status" value="1"/>
</dbReference>
<dbReference type="GO" id="GO:0005576">
    <property type="term" value="C:extracellular region"/>
    <property type="evidence" value="ECO:0007669"/>
    <property type="project" value="UniProtKB-SubCell"/>
</dbReference>